<sequence>MQKQSNMERRSTFADLHEIFNYFDVNRTKTIHLGNLRVALPALGFNLEDEELEELIDLLEVQNDTTLNFREFVMVVEHLKDLKGDEEELRDAFKFLQEKGKEGYVNCDDLKKLLTSDDVNMDEEEVVQLIRVADAHDTGFIKYDEFIQTIMGNRDTTSTASADRSGPSSAP</sequence>
<name>A0ABP0H5B5_CLALP</name>
<dbReference type="PANTHER" id="PTHR23048:SF0">
    <property type="entry name" value="CALMODULIN LIKE 3"/>
    <property type="match status" value="1"/>
</dbReference>
<evidence type="ECO:0000313" key="4">
    <source>
        <dbReference type="Proteomes" id="UP001642483"/>
    </source>
</evidence>
<feature type="domain" description="EF-hand" evidence="2">
    <location>
        <begin position="47"/>
        <end position="82"/>
    </location>
</feature>
<accession>A0ABP0H5B5</accession>
<dbReference type="InterPro" id="IPR011992">
    <property type="entry name" value="EF-hand-dom_pair"/>
</dbReference>
<proteinExistence type="predicted"/>
<dbReference type="SMART" id="SM00054">
    <property type="entry name" value="EFh"/>
    <property type="match status" value="3"/>
</dbReference>
<gene>
    <name evidence="3" type="ORF">CVLEPA_LOCUS31887</name>
</gene>
<organism evidence="3 4">
    <name type="scientific">Clavelina lepadiformis</name>
    <name type="common">Light-bulb sea squirt</name>
    <name type="synonym">Ascidia lepadiformis</name>
    <dbReference type="NCBI Taxonomy" id="159417"/>
    <lineage>
        <taxon>Eukaryota</taxon>
        <taxon>Metazoa</taxon>
        <taxon>Chordata</taxon>
        <taxon>Tunicata</taxon>
        <taxon>Ascidiacea</taxon>
        <taxon>Aplousobranchia</taxon>
        <taxon>Clavelinidae</taxon>
        <taxon>Clavelina</taxon>
    </lineage>
</organism>
<dbReference type="Pfam" id="PF13499">
    <property type="entry name" value="EF-hand_7"/>
    <property type="match status" value="2"/>
</dbReference>
<feature type="domain" description="EF-hand" evidence="2">
    <location>
        <begin position="11"/>
        <end position="46"/>
    </location>
</feature>
<keyword evidence="4" id="KW-1185">Reference proteome</keyword>
<evidence type="ECO:0000259" key="2">
    <source>
        <dbReference type="PROSITE" id="PS50222"/>
    </source>
</evidence>
<dbReference type="InterPro" id="IPR002048">
    <property type="entry name" value="EF_hand_dom"/>
</dbReference>
<dbReference type="PROSITE" id="PS50222">
    <property type="entry name" value="EF_HAND_2"/>
    <property type="match status" value="2"/>
</dbReference>
<protein>
    <recommendedName>
        <fullName evidence="2">EF-hand domain-containing protein</fullName>
    </recommendedName>
</protein>
<reference evidence="3 4" key="1">
    <citation type="submission" date="2024-02" db="EMBL/GenBank/DDBJ databases">
        <authorList>
            <person name="Daric V."/>
            <person name="Darras S."/>
        </authorList>
    </citation>
    <scope>NUCLEOTIDE SEQUENCE [LARGE SCALE GENOMIC DNA]</scope>
</reference>
<dbReference type="InterPro" id="IPR050230">
    <property type="entry name" value="CALM/Myosin/TropC-like"/>
</dbReference>
<dbReference type="Gene3D" id="1.10.238.10">
    <property type="entry name" value="EF-hand"/>
    <property type="match status" value="2"/>
</dbReference>
<evidence type="ECO:0000256" key="1">
    <source>
        <dbReference type="ARBA" id="ARBA00022737"/>
    </source>
</evidence>
<dbReference type="PANTHER" id="PTHR23048">
    <property type="entry name" value="MYOSIN LIGHT CHAIN 1, 3"/>
    <property type="match status" value="1"/>
</dbReference>
<evidence type="ECO:0000313" key="3">
    <source>
        <dbReference type="EMBL" id="CAK8698446.1"/>
    </source>
</evidence>
<dbReference type="SUPFAM" id="SSF47473">
    <property type="entry name" value="EF-hand"/>
    <property type="match status" value="1"/>
</dbReference>
<dbReference type="Proteomes" id="UP001642483">
    <property type="component" value="Unassembled WGS sequence"/>
</dbReference>
<keyword evidence="1" id="KW-0677">Repeat</keyword>
<comment type="caution">
    <text evidence="3">The sequence shown here is derived from an EMBL/GenBank/DDBJ whole genome shotgun (WGS) entry which is preliminary data.</text>
</comment>
<dbReference type="EMBL" id="CAWYQH010000174">
    <property type="protein sequence ID" value="CAK8698446.1"/>
    <property type="molecule type" value="Genomic_DNA"/>
</dbReference>